<feature type="compositionally biased region" description="Polar residues" evidence="1">
    <location>
        <begin position="120"/>
        <end position="148"/>
    </location>
</feature>
<gene>
    <name evidence="2" type="ORF">UFOVP773_23</name>
</gene>
<accession>A0A6J5NV51</accession>
<dbReference type="EMBL" id="LR796702">
    <property type="protein sequence ID" value="CAB4160935.1"/>
    <property type="molecule type" value="Genomic_DNA"/>
</dbReference>
<organism evidence="2">
    <name type="scientific">uncultured Caudovirales phage</name>
    <dbReference type="NCBI Taxonomy" id="2100421"/>
    <lineage>
        <taxon>Viruses</taxon>
        <taxon>Duplodnaviria</taxon>
        <taxon>Heunggongvirae</taxon>
        <taxon>Uroviricota</taxon>
        <taxon>Caudoviricetes</taxon>
        <taxon>Peduoviridae</taxon>
        <taxon>Maltschvirus</taxon>
        <taxon>Maltschvirus maltsch</taxon>
    </lineage>
</organism>
<name>A0A6J5NV51_9CAUD</name>
<proteinExistence type="predicted"/>
<evidence type="ECO:0008006" key="3">
    <source>
        <dbReference type="Google" id="ProtNLM"/>
    </source>
</evidence>
<evidence type="ECO:0000256" key="1">
    <source>
        <dbReference type="SAM" id="MobiDB-lite"/>
    </source>
</evidence>
<dbReference type="InterPro" id="IPR010781">
    <property type="entry name" value="DUF1376"/>
</dbReference>
<protein>
    <recommendedName>
        <fullName evidence="3">DUF1376 domain-containing protein</fullName>
    </recommendedName>
</protein>
<reference evidence="2" key="1">
    <citation type="submission" date="2020-04" db="EMBL/GenBank/DDBJ databases">
        <authorList>
            <person name="Chiriac C."/>
            <person name="Salcher M."/>
            <person name="Ghai R."/>
            <person name="Kavagutti S V."/>
        </authorList>
    </citation>
    <scope>NUCLEOTIDE SEQUENCE</scope>
</reference>
<evidence type="ECO:0000313" key="2">
    <source>
        <dbReference type="EMBL" id="CAB4160935.1"/>
    </source>
</evidence>
<feature type="region of interest" description="Disordered" evidence="1">
    <location>
        <begin position="94"/>
        <end position="149"/>
    </location>
</feature>
<dbReference type="Pfam" id="PF07120">
    <property type="entry name" value="DUF1376"/>
    <property type="match status" value="1"/>
</dbReference>
<sequence length="263" mass="30277">MFYYQFNIGDYLKHTAHLTPMEDIAYRRLLDIYYDTETPIPNDIPRVSRRLRVDPETVKLVLDEFFEYTDSGYRNKRADGEIAAYHAFLEKQKANGIKGGRPKTQPTDNPPVSHAEPKITLTTNREPLTENQEPTTSNNKERSPNGSRLTIEKLPKEYFDFCKSERPEIDPERTWQGFRDYWIAKAGKDGRKADWLATWRRWVRNQKVQNNGSGNGKFNAYAYTSEVLARELASQTVGNGFAQEVFDVVPTEIFKLLPESGGG</sequence>